<accession>A0A4R3YQJ9</accession>
<keyword evidence="1" id="KW-0812">Transmembrane</keyword>
<proteinExistence type="predicted"/>
<organism evidence="2 3">
    <name type="scientific">Luteibacter rhizovicinus</name>
    <dbReference type="NCBI Taxonomy" id="242606"/>
    <lineage>
        <taxon>Bacteria</taxon>
        <taxon>Pseudomonadati</taxon>
        <taxon>Pseudomonadota</taxon>
        <taxon>Gammaproteobacteria</taxon>
        <taxon>Lysobacterales</taxon>
        <taxon>Rhodanobacteraceae</taxon>
        <taxon>Luteibacter</taxon>
    </lineage>
</organism>
<protein>
    <submittedName>
        <fullName evidence="2">Uncharacterized protein</fullName>
    </submittedName>
</protein>
<reference evidence="2 3" key="1">
    <citation type="submission" date="2019-03" db="EMBL/GenBank/DDBJ databases">
        <title>Above-ground endophytic microbial communities from plants in different locations in the United States.</title>
        <authorList>
            <person name="Frank C."/>
        </authorList>
    </citation>
    <scope>NUCLEOTIDE SEQUENCE [LARGE SCALE GENOMIC DNA]</scope>
    <source>
        <strain evidence="2 3">LP_13_YM</strain>
    </source>
</reference>
<name>A0A4R3YQJ9_9GAMM</name>
<evidence type="ECO:0000313" key="2">
    <source>
        <dbReference type="EMBL" id="TCV94622.1"/>
    </source>
</evidence>
<gene>
    <name evidence="2" type="ORF">EC912_103107</name>
</gene>
<dbReference type="RefSeq" id="WP_132143104.1">
    <property type="nucleotide sequence ID" value="NZ_SMCS01000003.1"/>
</dbReference>
<keyword evidence="1" id="KW-1133">Transmembrane helix</keyword>
<sequence length="163" mass="19374">MRFRFERPWTLIATFAFTLVLAWMFANVEIQIEGGAGWATSLPTWRIERHWLLDLLWGGRAMTGYHAWVFPFIALFFHFPMVFQGRWTWRAEVRAIACVMIFWVTEDLLWFVLNPAWGLGRFNPVDVPWHKHWWGVAPTDYWVYGALGLGLFVLSGWHSRQER</sequence>
<evidence type="ECO:0000256" key="1">
    <source>
        <dbReference type="SAM" id="Phobius"/>
    </source>
</evidence>
<feature type="transmembrane region" description="Helical" evidence="1">
    <location>
        <begin position="65"/>
        <end position="83"/>
    </location>
</feature>
<feature type="transmembrane region" description="Helical" evidence="1">
    <location>
        <begin position="141"/>
        <end position="157"/>
    </location>
</feature>
<dbReference type="OrthoDB" id="5950601at2"/>
<comment type="caution">
    <text evidence="2">The sequence shown here is derived from an EMBL/GenBank/DDBJ whole genome shotgun (WGS) entry which is preliminary data.</text>
</comment>
<keyword evidence="3" id="KW-1185">Reference proteome</keyword>
<evidence type="ECO:0000313" key="3">
    <source>
        <dbReference type="Proteomes" id="UP000295645"/>
    </source>
</evidence>
<feature type="transmembrane region" description="Helical" evidence="1">
    <location>
        <begin position="95"/>
        <end position="113"/>
    </location>
</feature>
<dbReference type="EMBL" id="SMCS01000003">
    <property type="protein sequence ID" value="TCV94622.1"/>
    <property type="molecule type" value="Genomic_DNA"/>
</dbReference>
<dbReference type="AlphaFoldDB" id="A0A4R3YQJ9"/>
<keyword evidence="1" id="KW-0472">Membrane</keyword>
<dbReference type="Proteomes" id="UP000295645">
    <property type="component" value="Unassembled WGS sequence"/>
</dbReference>